<feature type="chain" id="PRO_5024376480" evidence="1">
    <location>
        <begin position="19"/>
        <end position="164"/>
    </location>
</feature>
<proteinExistence type="predicted"/>
<dbReference type="AlphaFoldDB" id="A0A5N4B4S7"/>
<dbReference type="OrthoDB" id="6747791at2759"/>
<reference evidence="2 3" key="1">
    <citation type="journal article" date="2018" name="Elife">
        <title>Firefly genomes illuminate parallel origins of bioluminescence in beetles.</title>
        <authorList>
            <person name="Fallon T.R."/>
            <person name="Lower S.E."/>
            <person name="Chang C.H."/>
            <person name="Bessho-Uehara M."/>
            <person name="Martin G.J."/>
            <person name="Bewick A.J."/>
            <person name="Behringer M."/>
            <person name="Debat H.J."/>
            <person name="Wong I."/>
            <person name="Day J.C."/>
            <person name="Suvorov A."/>
            <person name="Silva C.J."/>
            <person name="Stanger-Hall K.F."/>
            <person name="Hall D.W."/>
            <person name="Schmitz R.J."/>
            <person name="Nelson D.R."/>
            <person name="Lewis S.M."/>
            <person name="Shigenobu S."/>
            <person name="Bybee S.M."/>
            <person name="Larracuente A.M."/>
            <person name="Oba Y."/>
            <person name="Weng J.K."/>
        </authorList>
    </citation>
    <scope>NUCLEOTIDE SEQUENCE [LARGE SCALE GENOMIC DNA]</scope>
    <source>
        <strain evidence="2">1611_PpyrPB1</strain>
        <tissue evidence="2">Whole body</tissue>
    </source>
</reference>
<dbReference type="Pfam" id="PF01395">
    <property type="entry name" value="PBP_GOBP"/>
    <property type="match status" value="1"/>
</dbReference>
<evidence type="ECO:0000313" key="2">
    <source>
        <dbReference type="EMBL" id="KAB0804605.1"/>
    </source>
</evidence>
<dbReference type="Gene3D" id="1.10.238.20">
    <property type="entry name" value="Pheromone/general odorant binding protein domain"/>
    <property type="match status" value="1"/>
</dbReference>
<dbReference type="GO" id="GO:0005549">
    <property type="term" value="F:odorant binding"/>
    <property type="evidence" value="ECO:0007669"/>
    <property type="project" value="InterPro"/>
</dbReference>
<accession>A0A5N4B4S7</accession>
<protein>
    <submittedName>
        <fullName evidence="2">Uncharacterized protein</fullName>
    </submittedName>
</protein>
<feature type="signal peptide" evidence="1">
    <location>
        <begin position="1"/>
        <end position="18"/>
    </location>
</feature>
<sequence length="164" mass="19255">MARIAIILCLISLANVRSHSLHRRDTPRQFLEIEQKIAQESFECGKQLGLKVLDMKLPKEFGIFDDEDHAITNEFWGCIWYRMDLITKDSVVNEENVANYYSEMLTLLKPPTTLNRETINYFVQQCKQLKSKNYGQMAIKVQNCMETRLHVYVMLERLFSIKMG</sequence>
<organism evidence="2 3">
    <name type="scientific">Photinus pyralis</name>
    <name type="common">Common eastern firefly</name>
    <name type="synonym">Lampyris pyralis</name>
    <dbReference type="NCBI Taxonomy" id="7054"/>
    <lineage>
        <taxon>Eukaryota</taxon>
        <taxon>Metazoa</taxon>
        <taxon>Ecdysozoa</taxon>
        <taxon>Arthropoda</taxon>
        <taxon>Hexapoda</taxon>
        <taxon>Insecta</taxon>
        <taxon>Pterygota</taxon>
        <taxon>Neoptera</taxon>
        <taxon>Endopterygota</taxon>
        <taxon>Coleoptera</taxon>
        <taxon>Polyphaga</taxon>
        <taxon>Elateriformia</taxon>
        <taxon>Elateroidea</taxon>
        <taxon>Lampyridae</taxon>
        <taxon>Lampyrinae</taxon>
        <taxon>Photinus</taxon>
    </lineage>
</organism>
<keyword evidence="1" id="KW-0732">Signal</keyword>
<dbReference type="Proteomes" id="UP000327044">
    <property type="component" value="Unassembled WGS sequence"/>
</dbReference>
<dbReference type="SUPFAM" id="SSF47565">
    <property type="entry name" value="Insect pheromone/odorant-binding proteins"/>
    <property type="match status" value="1"/>
</dbReference>
<dbReference type="InterPro" id="IPR036728">
    <property type="entry name" value="PBP_GOBP_sf"/>
</dbReference>
<gene>
    <name evidence="2" type="ORF">PPYR_01575</name>
</gene>
<comment type="caution">
    <text evidence="2">The sequence shown here is derived from an EMBL/GenBank/DDBJ whole genome shotgun (WGS) entry which is preliminary data.</text>
</comment>
<dbReference type="InParanoid" id="A0A5N4B4S7"/>
<evidence type="ECO:0000313" key="3">
    <source>
        <dbReference type="Proteomes" id="UP000327044"/>
    </source>
</evidence>
<dbReference type="InterPro" id="IPR006170">
    <property type="entry name" value="PBP/GOBP"/>
</dbReference>
<dbReference type="EMBL" id="VVIM01000001">
    <property type="protein sequence ID" value="KAB0804605.1"/>
    <property type="molecule type" value="Genomic_DNA"/>
</dbReference>
<name>A0A5N4B4S7_PHOPY</name>
<keyword evidence="3" id="KW-1185">Reference proteome</keyword>
<evidence type="ECO:0000256" key="1">
    <source>
        <dbReference type="SAM" id="SignalP"/>
    </source>
</evidence>